<name>A0ABV0NHY9_9TELE</name>
<feature type="domain" description="DUF1170" evidence="2">
    <location>
        <begin position="5"/>
        <end position="68"/>
    </location>
</feature>
<dbReference type="Proteomes" id="UP001476798">
    <property type="component" value="Unassembled WGS sequence"/>
</dbReference>
<evidence type="ECO:0000313" key="3">
    <source>
        <dbReference type="EMBL" id="MEQ2171023.1"/>
    </source>
</evidence>
<sequence length="160" mass="17899">MGLMSCDDIGRYSVSSQSGSKGSEAISYYLDQDSGQYFSLLEGDGPSGPEYDRGRNTGVRRRDKTPTHDSDNSLLRYLSDDKILVIEEEPEGPGRESRRDSTRRSRRKSRNPSSPSFPISPSMLSSTLRLDQPPEPLPVRTKTCKTLNLFDHLVTLNTNL</sequence>
<evidence type="ECO:0000259" key="2">
    <source>
        <dbReference type="Pfam" id="PF06663"/>
    </source>
</evidence>
<proteinExistence type="predicted"/>
<feature type="compositionally biased region" description="Low complexity" evidence="1">
    <location>
        <begin position="11"/>
        <end position="23"/>
    </location>
</feature>
<gene>
    <name evidence="3" type="ORF">GOODEAATRI_006373</name>
</gene>
<feature type="non-terminal residue" evidence="3">
    <location>
        <position position="160"/>
    </location>
</feature>
<evidence type="ECO:0000256" key="1">
    <source>
        <dbReference type="SAM" id="MobiDB-lite"/>
    </source>
</evidence>
<feature type="compositionally biased region" description="Low complexity" evidence="1">
    <location>
        <begin position="111"/>
        <end position="126"/>
    </location>
</feature>
<dbReference type="EMBL" id="JAHRIO010040283">
    <property type="protein sequence ID" value="MEQ2171023.1"/>
    <property type="molecule type" value="Genomic_DNA"/>
</dbReference>
<comment type="caution">
    <text evidence="3">The sequence shown here is derived from an EMBL/GenBank/DDBJ whole genome shotgun (WGS) entry which is preliminary data.</text>
</comment>
<organism evidence="3 4">
    <name type="scientific">Goodea atripinnis</name>
    <dbReference type="NCBI Taxonomy" id="208336"/>
    <lineage>
        <taxon>Eukaryota</taxon>
        <taxon>Metazoa</taxon>
        <taxon>Chordata</taxon>
        <taxon>Craniata</taxon>
        <taxon>Vertebrata</taxon>
        <taxon>Euteleostomi</taxon>
        <taxon>Actinopterygii</taxon>
        <taxon>Neopterygii</taxon>
        <taxon>Teleostei</taxon>
        <taxon>Neoteleostei</taxon>
        <taxon>Acanthomorphata</taxon>
        <taxon>Ovalentaria</taxon>
        <taxon>Atherinomorphae</taxon>
        <taxon>Cyprinodontiformes</taxon>
        <taxon>Goodeidae</taxon>
        <taxon>Goodea</taxon>
    </lineage>
</organism>
<feature type="region of interest" description="Disordered" evidence="1">
    <location>
        <begin position="37"/>
        <end position="136"/>
    </location>
</feature>
<feature type="region of interest" description="Disordered" evidence="1">
    <location>
        <begin position="1"/>
        <end position="23"/>
    </location>
</feature>
<reference evidence="3 4" key="1">
    <citation type="submission" date="2021-06" db="EMBL/GenBank/DDBJ databases">
        <authorList>
            <person name="Palmer J.M."/>
        </authorList>
    </citation>
    <scope>NUCLEOTIDE SEQUENCE [LARGE SCALE GENOMIC DNA]</scope>
    <source>
        <strain evidence="3 4">GA_2019</strain>
        <tissue evidence="3">Muscle</tissue>
    </source>
</reference>
<evidence type="ECO:0000313" key="4">
    <source>
        <dbReference type="Proteomes" id="UP001476798"/>
    </source>
</evidence>
<dbReference type="Pfam" id="PF06663">
    <property type="entry name" value="CNK2_3_dom"/>
    <property type="match status" value="1"/>
</dbReference>
<dbReference type="InterPro" id="IPR010599">
    <property type="entry name" value="CNK2/3_dom"/>
</dbReference>
<keyword evidence="4" id="KW-1185">Reference proteome</keyword>
<feature type="compositionally biased region" description="Basic and acidic residues" evidence="1">
    <location>
        <begin position="92"/>
        <end position="103"/>
    </location>
</feature>
<protein>
    <recommendedName>
        <fullName evidence="2">DUF1170 domain-containing protein</fullName>
    </recommendedName>
</protein>
<accession>A0ABV0NHY9</accession>